<dbReference type="SUPFAM" id="SSF102546">
    <property type="entry name" value="RbsD-like"/>
    <property type="match status" value="1"/>
</dbReference>
<dbReference type="PANTHER" id="PTHR31690">
    <property type="entry name" value="FUCOSE MUTAROTASE"/>
    <property type="match status" value="1"/>
</dbReference>
<name>A0A382DLP0_9ZZZZ</name>
<evidence type="ECO:0000256" key="1">
    <source>
        <dbReference type="ARBA" id="ARBA00023235"/>
    </source>
</evidence>
<organism evidence="4">
    <name type="scientific">marine metagenome</name>
    <dbReference type="NCBI Taxonomy" id="408172"/>
    <lineage>
        <taxon>unclassified sequences</taxon>
        <taxon>metagenomes</taxon>
        <taxon>ecological metagenomes</taxon>
    </lineage>
</organism>
<dbReference type="InterPro" id="IPR007721">
    <property type="entry name" value="RbsD_FucU"/>
</dbReference>
<dbReference type="AlphaFoldDB" id="A0A382DLP0"/>
<dbReference type="EC" id="5.1.3.29" evidence="3"/>
<keyword evidence="1" id="KW-0413">Isomerase</keyword>
<dbReference type="EMBL" id="UINC01039730">
    <property type="protein sequence ID" value="SVB38641.1"/>
    <property type="molecule type" value="Genomic_DNA"/>
</dbReference>
<dbReference type="Pfam" id="PF05025">
    <property type="entry name" value="RbsD_FucU"/>
    <property type="match status" value="1"/>
</dbReference>
<evidence type="ECO:0000256" key="2">
    <source>
        <dbReference type="ARBA" id="ARBA00036324"/>
    </source>
</evidence>
<gene>
    <name evidence="4" type="ORF">METZ01_LOCUS191495</name>
</gene>
<dbReference type="GO" id="GO:0036373">
    <property type="term" value="F:L-fucose mutarotase activity"/>
    <property type="evidence" value="ECO:0007669"/>
    <property type="project" value="UniProtKB-EC"/>
</dbReference>
<dbReference type="PANTHER" id="PTHR31690:SF4">
    <property type="entry name" value="FUCOSE MUTAROTASE"/>
    <property type="match status" value="1"/>
</dbReference>
<comment type="catalytic activity">
    <reaction evidence="2">
        <text>alpha-L-fucose = beta-L-fucose</text>
        <dbReference type="Rhea" id="RHEA:25580"/>
        <dbReference type="ChEBI" id="CHEBI:42548"/>
        <dbReference type="ChEBI" id="CHEBI:42589"/>
        <dbReference type="EC" id="5.1.3.29"/>
    </reaction>
</comment>
<reference evidence="4" key="1">
    <citation type="submission" date="2018-05" db="EMBL/GenBank/DDBJ databases">
        <authorList>
            <person name="Lanie J.A."/>
            <person name="Ng W.-L."/>
            <person name="Kazmierczak K.M."/>
            <person name="Andrzejewski T.M."/>
            <person name="Davidsen T.M."/>
            <person name="Wayne K.J."/>
            <person name="Tettelin H."/>
            <person name="Glass J.I."/>
            <person name="Rusch D."/>
            <person name="Podicherti R."/>
            <person name="Tsui H.-C.T."/>
            <person name="Winkler M.E."/>
        </authorList>
    </citation>
    <scope>NUCLEOTIDE SEQUENCE</scope>
</reference>
<dbReference type="InterPro" id="IPR050443">
    <property type="entry name" value="RbsD/FucU_mutarotase"/>
</dbReference>
<protein>
    <recommendedName>
        <fullName evidence="3">L-fucose mutarotase</fullName>
        <ecNumber evidence="3">5.1.3.29</ecNumber>
    </recommendedName>
</protein>
<evidence type="ECO:0000313" key="4">
    <source>
        <dbReference type="EMBL" id="SVB38641.1"/>
    </source>
</evidence>
<sequence length="164" mass="17591">MAEQASEGSMPSTMLLHQKLIHPDINGIVGAAGHHSKVLIADGNYPASSTLGPNAELISLNLMPGVVTCSQVLEALLSAVPIEAANTMGIPDDDPYAKFGPPPVWAEYEKLISDAGLDMKFEPIPKWDFYEAVRSPDLVLTIQTADQSLWANLLLTVGVRTPDQ</sequence>
<dbReference type="Gene3D" id="3.40.1650.10">
    <property type="entry name" value="RbsD-like domain"/>
    <property type="match status" value="1"/>
</dbReference>
<dbReference type="GO" id="GO:0006004">
    <property type="term" value="P:fucose metabolic process"/>
    <property type="evidence" value="ECO:0007669"/>
    <property type="project" value="TreeGrafter"/>
</dbReference>
<evidence type="ECO:0000256" key="3">
    <source>
        <dbReference type="ARBA" id="ARBA00038859"/>
    </source>
</evidence>
<dbReference type="GO" id="GO:0042806">
    <property type="term" value="F:fucose binding"/>
    <property type="evidence" value="ECO:0007669"/>
    <property type="project" value="TreeGrafter"/>
</dbReference>
<accession>A0A382DLP0</accession>
<proteinExistence type="predicted"/>
<dbReference type="InterPro" id="IPR023750">
    <property type="entry name" value="RbsD-like_sf"/>
</dbReference>